<gene>
    <name evidence="6" type="ORF">ACFOX3_11555</name>
</gene>
<dbReference type="RefSeq" id="WP_290264918.1">
    <property type="nucleotide sequence ID" value="NZ_JAUFQG010000006.1"/>
</dbReference>
<organism evidence="6 7">
    <name type="scientific">Simiduia curdlanivorans</name>
    <dbReference type="NCBI Taxonomy" id="1492769"/>
    <lineage>
        <taxon>Bacteria</taxon>
        <taxon>Pseudomonadati</taxon>
        <taxon>Pseudomonadota</taxon>
        <taxon>Gammaproteobacteria</taxon>
        <taxon>Cellvibrionales</taxon>
        <taxon>Cellvibrionaceae</taxon>
        <taxon>Simiduia</taxon>
    </lineage>
</organism>
<keyword evidence="1" id="KW-0805">Transcription regulation</keyword>
<accession>A0ABV8V6V2</accession>
<evidence type="ECO:0000313" key="6">
    <source>
        <dbReference type="EMBL" id="MFC4362940.1"/>
    </source>
</evidence>
<dbReference type="EMBL" id="JBHSCX010000013">
    <property type="protein sequence ID" value="MFC4362940.1"/>
    <property type="molecule type" value="Genomic_DNA"/>
</dbReference>
<protein>
    <submittedName>
        <fullName evidence="6">TetR/AcrR family transcriptional regulator</fullName>
    </submittedName>
</protein>
<dbReference type="SUPFAM" id="SSF46689">
    <property type="entry name" value="Homeodomain-like"/>
    <property type="match status" value="1"/>
</dbReference>
<dbReference type="InterPro" id="IPR036271">
    <property type="entry name" value="Tet_transcr_reg_TetR-rel_C_sf"/>
</dbReference>
<name>A0ABV8V6V2_9GAMM</name>
<evidence type="ECO:0000256" key="2">
    <source>
        <dbReference type="ARBA" id="ARBA00023125"/>
    </source>
</evidence>
<proteinExistence type="predicted"/>
<evidence type="ECO:0000256" key="1">
    <source>
        <dbReference type="ARBA" id="ARBA00023015"/>
    </source>
</evidence>
<comment type="caution">
    <text evidence="6">The sequence shown here is derived from an EMBL/GenBank/DDBJ whole genome shotgun (WGS) entry which is preliminary data.</text>
</comment>
<sequence length="192" mass="22006">MVQTRSRNRKEEILELAITLLQTKGFESFSYQDLSSAMGITKASIHHHFPRKEDLGVALCQWIKTWHEQRFQQAKTEFPDPWQRLDAYLNWSLQYAKGANKICPLSSLQADINLLPVSMCQSIAELDQHEIDFISSILADGRAKKTMHFLGDANHQAMLLVLACKGALQYSRIHGLEVFEQVMAQYKNTLKI</sequence>
<keyword evidence="7" id="KW-1185">Reference proteome</keyword>
<dbReference type="PANTHER" id="PTHR47506:SF1">
    <property type="entry name" value="HTH-TYPE TRANSCRIPTIONAL REGULATOR YJDC"/>
    <property type="match status" value="1"/>
</dbReference>
<evidence type="ECO:0000313" key="7">
    <source>
        <dbReference type="Proteomes" id="UP001595840"/>
    </source>
</evidence>
<keyword evidence="2 4" id="KW-0238">DNA-binding</keyword>
<dbReference type="SUPFAM" id="SSF48498">
    <property type="entry name" value="Tetracyclin repressor-like, C-terminal domain"/>
    <property type="match status" value="1"/>
</dbReference>
<reference evidence="7" key="1">
    <citation type="journal article" date="2019" name="Int. J. Syst. Evol. Microbiol.">
        <title>The Global Catalogue of Microorganisms (GCM) 10K type strain sequencing project: providing services to taxonomists for standard genome sequencing and annotation.</title>
        <authorList>
            <consortium name="The Broad Institute Genomics Platform"/>
            <consortium name="The Broad Institute Genome Sequencing Center for Infectious Disease"/>
            <person name="Wu L."/>
            <person name="Ma J."/>
        </authorList>
    </citation>
    <scope>NUCLEOTIDE SEQUENCE [LARGE SCALE GENOMIC DNA]</scope>
    <source>
        <strain evidence="7">CECT 8570</strain>
    </source>
</reference>
<dbReference type="InterPro" id="IPR009057">
    <property type="entry name" value="Homeodomain-like_sf"/>
</dbReference>
<evidence type="ECO:0000256" key="3">
    <source>
        <dbReference type="ARBA" id="ARBA00023163"/>
    </source>
</evidence>
<feature type="domain" description="HTH tetR-type" evidence="5">
    <location>
        <begin position="7"/>
        <end position="67"/>
    </location>
</feature>
<dbReference type="Pfam" id="PF00440">
    <property type="entry name" value="TetR_N"/>
    <property type="match status" value="1"/>
</dbReference>
<dbReference type="PROSITE" id="PS50977">
    <property type="entry name" value="HTH_TETR_2"/>
    <property type="match status" value="1"/>
</dbReference>
<feature type="DNA-binding region" description="H-T-H motif" evidence="4">
    <location>
        <begin position="30"/>
        <end position="49"/>
    </location>
</feature>
<dbReference type="InterPro" id="IPR001647">
    <property type="entry name" value="HTH_TetR"/>
</dbReference>
<dbReference type="Proteomes" id="UP001595840">
    <property type="component" value="Unassembled WGS sequence"/>
</dbReference>
<evidence type="ECO:0000259" key="5">
    <source>
        <dbReference type="PROSITE" id="PS50977"/>
    </source>
</evidence>
<dbReference type="PANTHER" id="PTHR47506">
    <property type="entry name" value="TRANSCRIPTIONAL REGULATORY PROTEIN"/>
    <property type="match status" value="1"/>
</dbReference>
<keyword evidence="3" id="KW-0804">Transcription</keyword>
<dbReference type="PRINTS" id="PR00455">
    <property type="entry name" value="HTHTETR"/>
</dbReference>
<evidence type="ECO:0000256" key="4">
    <source>
        <dbReference type="PROSITE-ProRule" id="PRU00335"/>
    </source>
</evidence>
<dbReference type="Gene3D" id="1.10.357.10">
    <property type="entry name" value="Tetracycline Repressor, domain 2"/>
    <property type="match status" value="1"/>
</dbReference>